<keyword evidence="10" id="KW-0486">Methionine biosynthesis</keyword>
<reference evidence="14" key="1">
    <citation type="submission" date="2020-09" db="EMBL/GenBank/DDBJ databases">
        <title>Pelagicoccus enzymogenes sp. nov. with an EPS production, isolated from marine sediment.</title>
        <authorList>
            <person name="Feng X."/>
        </authorList>
    </citation>
    <scope>NUCLEOTIDE SEQUENCE</scope>
    <source>
        <strain evidence="14">NFK12</strain>
    </source>
</reference>
<dbReference type="Proteomes" id="UP000622317">
    <property type="component" value="Unassembled WGS sequence"/>
</dbReference>
<dbReference type="InterPro" id="IPR002912">
    <property type="entry name" value="ACT_dom"/>
</dbReference>
<dbReference type="Pfam" id="PF03447">
    <property type="entry name" value="NAD_binding_3"/>
    <property type="match status" value="1"/>
</dbReference>
<feature type="active site" description="Proton donor" evidence="11">
    <location>
        <position position="207"/>
    </location>
</feature>
<evidence type="ECO:0000313" key="14">
    <source>
        <dbReference type="EMBL" id="MBD5780176.1"/>
    </source>
</evidence>
<dbReference type="NCBIfam" id="NF004976">
    <property type="entry name" value="PRK06349.1"/>
    <property type="match status" value="1"/>
</dbReference>
<dbReference type="InterPro" id="IPR016204">
    <property type="entry name" value="HDH"/>
</dbReference>
<keyword evidence="9" id="KW-0560">Oxidoreductase</keyword>
<dbReference type="Pfam" id="PF01842">
    <property type="entry name" value="ACT"/>
    <property type="match status" value="1"/>
</dbReference>
<keyword evidence="7" id="KW-0791">Threonine biosynthesis</keyword>
<keyword evidence="6" id="KW-0028">Amino-acid biosynthesis</keyword>
<dbReference type="GO" id="GO:0050661">
    <property type="term" value="F:NADP binding"/>
    <property type="evidence" value="ECO:0007669"/>
    <property type="project" value="InterPro"/>
</dbReference>
<dbReference type="InterPro" id="IPR036291">
    <property type="entry name" value="NAD(P)-bd_dom_sf"/>
</dbReference>
<organism evidence="14 15">
    <name type="scientific">Pelagicoccus enzymogenes</name>
    <dbReference type="NCBI Taxonomy" id="2773457"/>
    <lineage>
        <taxon>Bacteria</taxon>
        <taxon>Pseudomonadati</taxon>
        <taxon>Verrucomicrobiota</taxon>
        <taxon>Opitutia</taxon>
        <taxon>Puniceicoccales</taxon>
        <taxon>Pelagicoccaceae</taxon>
        <taxon>Pelagicoccus</taxon>
    </lineage>
</organism>
<sequence>MSERVITVGLCGFGVVGQGVFNHLQKRENDLSDQLGARVKVTRIAVRDTSKKRDFDFDAAMLTTDPLSIATDPAVDVVCELMGGTTLAKEVTLAALKAGKIVVSANKALICDHGEALFAAAKEGNGQLLFEASVAGGIPVIKAIKESLVVNRFNSIYGILNGTSNYILTRMTNEGAGYQEILAEAKALGYAEADESFDVDGIDAAHKAVVLAYLAYGRWVPYNDLLVQGIAEVTQADIAFAKENGYAIKLLAVIDVAHASGKLYISILPTLVSKKYVLGSVDGVFNAVSVHGDVVGETVYIGPGAGRDATASAVISDIVDAAKLIVNGGAGRFIDPAPRGGAKIELAEPEEIESRYYVRLQVVDKPGVMAEVTSLLAKHDVSLASVTQKEVEEDATSATLIVTTHTTTEQAILDAVKALEASSCVEGKPFTMPVSSFEG</sequence>
<dbReference type="GO" id="GO:0009086">
    <property type="term" value="P:methionine biosynthetic process"/>
    <property type="evidence" value="ECO:0007669"/>
    <property type="project" value="UniProtKB-KW"/>
</dbReference>
<proteinExistence type="inferred from homology"/>
<dbReference type="PROSITE" id="PS51671">
    <property type="entry name" value="ACT"/>
    <property type="match status" value="1"/>
</dbReference>
<evidence type="ECO:0000256" key="8">
    <source>
        <dbReference type="ARBA" id="ARBA00022857"/>
    </source>
</evidence>
<comment type="pathway">
    <text evidence="1">Amino-acid biosynthesis; L-threonine biosynthesis; L-threonine from L-aspartate: step 3/5.</text>
</comment>
<dbReference type="PANTHER" id="PTHR43331:SF1">
    <property type="entry name" value="HOMOSERINE DEHYDROGENASE"/>
    <property type="match status" value="1"/>
</dbReference>
<dbReference type="SUPFAM" id="SSF55021">
    <property type="entry name" value="ACT-like"/>
    <property type="match status" value="1"/>
</dbReference>
<comment type="similarity">
    <text evidence="3">Belongs to the homoserine dehydrogenase family.</text>
</comment>
<evidence type="ECO:0000256" key="9">
    <source>
        <dbReference type="ARBA" id="ARBA00023002"/>
    </source>
</evidence>
<feature type="domain" description="ACT" evidence="13">
    <location>
        <begin position="357"/>
        <end position="433"/>
    </location>
</feature>
<keyword evidence="8 12" id="KW-0521">NADP</keyword>
<dbReference type="AlphaFoldDB" id="A0A927F9G1"/>
<dbReference type="Pfam" id="PF00742">
    <property type="entry name" value="Homoserine_dh"/>
    <property type="match status" value="1"/>
</dbReference>
<dbReference type="FunFam" id="3.30.70.260:FF:000030">
    <property type="entry name" value="Homoserine dehydrogenase"/>
    <property type="match status" value="1"/>
</dbReference>
<comment type="caution">
    <text evidence="14">The sequence shown here is derived from an EMBL/GenBank/DDBJ whole genome shotgun (WGS) entry which is preliminary data.</text>
</comment>
<evidence type="ECO:0000313" key="15">
    <source>
        <dbReference type="Proteomes" id="UP000622317"/>
    </source>
</evidence>
<dbReference type="Gene3D" id="3.30.70.260">
    <property type="match status" value="1"/>
</dbReference>
<dbReference type="FunFam" id="3.30.360.10:FF:000005">
    <property type="entry name" value="Homoserine dehydrogenase"/>
    <property type="match status" value="1"/>
</dbReference>
<evidence type="ECO:0000256" key="6">
    <source>
        <dbReference type="ARBA" id="ARBA00022605"/>
    </source>
</evidence>
<evidence type="ECO:0000256" key="10">
    <source>
        <dbReference type="ARBA" id="ARBA00023167"/>
    </source>
</evidence>
<evidence type="ECO:0000256" key="12">
    <source>
        <dbReference type="PIRSR" id="PIRSR000098-2"/>
    </source>
</evidence>
<dbReference type="InterPro" id="IPR005106">
    <property type="entry name" value="Asp/hSer_DH_NAD-bd"/>
</dbReference>
<evidence type="ECO:0000256" key="1">
    <source>
        <dbReference type="ARBA" id="ARBA00005056"/>
    </source>
</evidence>
<dbReference type="CDD" id="cd04881">
    <property type="entry name" value="ACT_HSDH-Hom"/>
    <property type="match status" value="1"/>
</dbReference>
<evidence type="ECO:0000256" key="3">
    <source>
        <dbReference type="ARBA" id="ARBA00006753"/>
    </source>
</evidence>
<dbReference type="EC" id="1.1.1.3" evidence="4"/>
<evidence type="ECO:0000256" key="5">
    <source>
        <dbReference type="ARBA" id="ARBA00013376"/>
    </source>
</evidence>
<dbReference type="SUPFAM" id="SSF55347">
    <property type="entry name" value="Glyceraldehyde-3-phosphate dehydrogenase-like, C-terminal domain"/>
    <property type="match status" value="1"/>
</dbReference>
<evidence type="ECO:0000256" key="7">
    <source>
        <dbReference type="ARBA" id="ARBA00022697"/>
    </source>
</evidence>
<feature type="binding site" evidence="12">
    <location>
        <position position="192"/>
    </location>
    <ligand>
        <name>L-homoserine</name>
        <dbReference type="ChEBI" id="CHEBI:57476"/>
    </ligand>
</feature>
<dbReference type="PIRSF" id="PIRSF000098">
    <property type="entry name" value="Homoser_dehydrog"/>
    <property type="match status" value="1"/>
</dbReference>
<protein>
    <recommendedName>
        <fullName evidence="5">Homoserine dehydrogenase</fullName>
        <ecNumber evidence="4">1.1.1.3</ecNumber>
    </recommendedName>
</protein>
<dbReference type="SUPFAM" id="SSF51735">
    <property type="entry name" value="NAD(P)-binding Rossmann-fold domains"/>
    <property type="match status" value="1"/>
</dbReference>
<accession>A0A927F9G1</accession>
<dbReference type="Gene3D" id="3.40.50.720">
    <property type="entry name" value="NAD(P)-binding Rossmann-like Domain"/>
    <property type="match status" value="1"/>
</dbReference>
<evidence type="ECO:0000256" key="11">
    <source>
        <dbReference type="PIRSR" id="PIRSR000098-1"/>
    </source>
</evidence>
<comment type="pathway">
    <text evidence="2">Amino-acid biosynthesis; L-methionine biosynthesis via de novo pathway; L-homoserine from L-aspartate: step 3/3.</text>
</comment>
<dbReference type="RefSeq" id="WP_191617290.1">
    <property type="nucleotide sequence ID" value="NZ_JACYFG010000035.1"/>
</dbReference>
<gene>
    <name evidence="14" type="ORF">IEN85_11795</name>
</gene>
<dbReference type="GO" id="GO:0009088">
    <property type="term" value="P:threonine biosynthetic process"/>
    <property type="evidence" value="ECO:0007669"/>
    <property type="project" value="UniProtKB-KW"/>
</dbReference>
<feature type="binding site" evidence="12">
    <location>
        <position position="107"/>
    </location>
    <ligand>
        <name>NADPH</name>
        <dbReference type="ChEBI" id="CHEBI:57783"/>
    </ligand>
</feature>
<keyword evidence="15" id="KW-1185">Reference proteome</keyword>
<dbReference type="InterPro" id="IPR045865">
    <property type="entry name" value="ACT-like_dom_sf"/>
</dbReference>
<dbReference type="PANTHER" id="PTHR43331">
    <property type="entry name" value="HOMOSERINE DEHYDROGENASE"/>
    <property type="match status" value="1"/>
</dbReference>
<dbReference type="GO" id="GO:0004412">
    <property type="term" value="F:homoserine dehydrogenase activity"/>
    <property type="evidence" value="ECO:0007669"/>
    <property type="project" value="UniProtKB-EC"/>
</dbReference>
<dbReference type="Gene3D" id="3.30.360.10">
    <property type="entry name" value="Dihydrodipicolinate Reductase, domain 2"/>
    <property type="match status" value="1"/>
</dbReference>
<evidence type="ECO:0000256" key="4">
    <source>
        <dbReference type="ARBA" id="ARBA00013213"/>
    </source>
</evidence>
<dbReference type="InterPro" id="IPR001342">
    <property type="entry name" value="HDH_cat"/>
</dbReference>
<dbReference type="EMBL" id="JACYFG010000035">
    <property type="protein sequence ID" value="MBD5780176.1"/>
    <property type="molecule type" value="Genomic_DNA"/>
</dbReference>
<evidence type="ECO:0000256" key="2">
    <source>
        <dbReference type="ARBA" id="ARBA00005062"/>
    </source>
</evidence>
<name>A0A927F9G1_9BACT</name>
<evidence type="ECO:0000259" key="13">
    <source>
        <dbReference type="PROSITE" id="PS51671"/>
    </source>
</evidence>